<gene>
    <name evidence="1" type="ORF">SHM7688_02455</name>
</gene>
<keyword evidence="2" id="KW-1185">Reference proteome</keyword>
<accession>A0A0N7LS96</accession>
<evidence type="ECO:0000313" key="2">
    <source>
        <dbReference type="Proteomes" id="UP000054823"/>
    </source>
</evidence>
<sequence length="94" mass="10382">MFGVVLWSDPERCKAVIWCEDHRDLAYFDGAKEGVMDHGPNEETASVALGVGDMLLFDVCVTEQRRTAYNLQRVAVAAAEDLVNKCSLRDTSCA</sequence>
<dbReference type="OrthoDB" id="7868545at2"/>
<dbReference type="AlphaFoldDB" id="A0A0N7LS96"/>
<dbReference type="Proteomes" id="UP000054823">
    <property type="component" value="Unassembled WGS sequence"/>
</dbReference>
<dbReference type="EMBL" id="CYPW01000024">
    <property type="protein sequence ID" value="CUH53004.1"/>
    <property type="molecule type" value="Genomic_DNA"/>
</dbReference>
<name>A0A0N7LS96_9RHOB</name>
<dbReference type="RefSeq" id="WP_058240173.1">
    <property type="nucleotide sequence ID" value="NZ_CYPW01000024.1"/>
</dbReference>
<evidence type="ECO:0000313" key="1">
    <source>
        <dbReference type="EMBL" id="CUH53004.1"/>
    </source>
</evidence>
<organism evidence="1 2">
    <name type="scientific">Shimia marina</name>
    <dbReference type="NCBI Taxonomy" id="321267"/>
    <lineage>
        <taxon>Bacteria</taxon>
        <taxon>Pseudomonadati</taxon>
        <taxon>Pseudomonadota</taxon>
        <taxon>Alphaproteobacteria</taxon>
        <taxon>Rhodobacterales</taxon>
        <taxon>Roseobacteraceae</taxon>
    </lineage>
</organism>
<proteinExistence type="predicted"/>
<reference evidence="1 2" key="1">
    <citation type="submission" date="2015-09" db="EMBL/GenBank/DDBJ databases">
        <authorList>
            <consortium name="Swine Surveillance"/>
        </authorList>
    </citation>
    <scope>NUCLEOTIDE SEQUENCE [LARGE SCALE GENOMIC DNA]</scope>
    <source>
        <strain evidence="1 2">CECT 7688</strain>
    </source>
</reference>
<protein>
    <submittedName>
        <fullName evidence="1">Uncharacterized protein</fullName>
    </submittedName>
</protein>